<keyword evidence="1" id="KW-0812">Transmembrane</keyword>
<name>A0A0R1ENG0_LACZE</name>
<dbReference type="PATRIC" id="fig|1423816.3.peg.2102"/>
<keyword evidence="1" id="KW-1133">Transmembrane helix</keyword>
<proteinExistence type="predicted"/>
<evidence type="ECO:0000313" key="3">
    <source>
        <dbReference type="Proteomes" id="UP000051984"/>
    </source>
</evidence>
<sequence length="69" mass="7550">MEEIKMDIVIVIGGALFVLGMLIAGVNTRIDYGFFTHYRSVNRGVNLIAILLIIIGLGIVILKFMANGQ</sequence>
<protein>
    <submittedName>
        <fullName evidence="2">Uncharacterized protein</fullName>
    </submittedName>
</protein>
<dbReference type="AlphaFoldDB" id="A0A0R1ENG0"/>
<comment type="caution">
    <text evidence="2">The sequence shown here is derived from an EMBL/GenBank/DDBJ whole genome shotgun (WGS) entry which is preliminary data.</text>
</comment>
<feature type="transmembrane region" description="Helical" evidence="1">
    <location>
        <begin position="6"/>
        <end position="26"/>
    </location>
</feature>
<evidence type="ECO:0000256" key="1">
    <source>
        <dbReference type="SAM" id="Phobius"/>
    </source>
</evidence>
<organism evidence="2 3">
    <name type="scientific">Lacticaseibacillus zeae DSM 20178 = KCTC 3804</name>
    <dbReference type="NCBI Taxonomy" id="1423816"/>
    <lineage>
        <taxon>Bacteria</taxon>
        <taxon>Bacillati</taxon>
        <taxon>Bacillota</taxon>
        <taxon>Bacilli</taxon>
        <taxon>Lactobacillales</taxon>
        <taxon>Lactobacillaceae</taxon>
        <taxon>Lacticaseibacillus</taxon>
    </lineage>
</organism>
<gene>
    <name evidence="2" type="ORF">FD51_GL002024</name>
</gene>
<dbReference type="EMBL" id="AZCT01000029">
    <property type="protein sequence ID" value="KRK09747.1"/>
    <property type="molecule type" value="Genomic_DNA"/>
</dbReference>
<keyword evidence="1" id="KW-0472">Membrane</keyword>
<dbReference type="Proteomes" id="UP000051984">
    <property type="component" value="Unassembled WGS sequence"/>
</dbReference>
<evidence type="ECO:0000313" key="2">
    <source>
        <dbReference type="EMBL" id="KRK09747.1"/>
    </source>
</evidence>
<feature type="transmembrane region" description="Helical" evidence="1">
    <location>
        <begin position="47"/>
        <end position="66"/>
    </location>
</feature>
<accession>A0A0R1ENG0</accession>
<reference evidence="2 3" key="1">
    <citation type="journal article" date="2015" name="Genome Announc.">
        <title>Expanding the biotechnology potential of lactobacilli through comparative genomics of 213 strains and associated genera.</title>
        <authorList>
            <person name="Sun Z."/>
            <person name="Harris H.M."/>
            <person name="McCann A."/>
            <person name="Guo C."/>
            <person name="Argimon S."/>
            <person name="Zhang W."/>
            <person name="Yang X."/>
            <person name="Jeffery I.B."/>
            <person name="Cooney J.C."/>
            <person name="Kagawa T.F."/>
            <person name="Liu W."/>
            <person name="Song Y."/>
            <person name="Salvetti E."/>
            <person name="Wrobel A."/>
            <person name="Rasinkangas P."/>
            <person name="Parkhill J."/>
            <person name="Rea M.C."/>
            <person name="O'Sullivan O."/>
            <person name="Ritari J."/>
            <person name="Douillard F.P."/>
            <person name="Paul Ross R."/>
            <person name="Yang R."/>
            <person name="Briner A.E."/>
            <person name="Felis G.E."/>
            <person name="de Vos W.M."/>
            <person name="Barrangou R."/>
            <person name="Klaenhammer T.R."/>
            <person name="Caufield P.W."/>
            <person name="Cui Y."/>
            <person name="Zhang H."/>
            <person name="O'Toole P.W."/>
        </authorList>
    </citation>
    <scope>NUCLEOTIDE SEQUENCE [LARGE SCALE GENOMIC DNA]</scope>
    <source>
        <strain evidence="2 3">DSM 20178</strain>
    </source>
</reference>